<dbReference type="EMBL" id="JADIKJ010000010">
    <property type="protein sequence ID" value="MFK2900676.1"/>
    <property type="molecule type" value="Genomic_DNA"/>
</dbReference>
<evidence type="ECO:0000259" key="1">
    <source>
        <dbReference type="Pfam" id="PF09537"/>
    </source>
</evidence>
<dbReference type="PIRSF" id="PIRSF029477">
    <property type="entry name" value="UCP029477"/>
    <property type="match status" value="1"/>
</dbReference>
<gene>
    <name evidence="2" type="ORF">ISP15_10035</name>
</gene>
<comment type="caution">
    <text evidence="2">The sequence shown here is derived from an EMBL/GenBank/DDBJ whole genome shotgun (WGS) entry which is preliminary data.</text>
</comment>
<proteinExistence type="predicted"/>
<feature type="domain" description="DUF2383" evidence="1">
    <location>
        <begin position="9"/>
        <end position="114"/>
    </location>
</feature>
<dbReference type="Proteomes" id="UP001620461">
    <property type="component" value="Unassembled WGS sequence"/>
</dbReference>
<dbReference type="NCBIfam" id="TIGR02284">
    <property type="entry name" value="PA2169 family four-helix-bundle protein"/>
    <property type="match status" value="1"/>
</dbReference>
<dbReference type="RefSeq" id="WP_404547165.1">
    <property type="nucleotide sequence ID" value="NZ_JADIKJ010000010.1"/>
</dbReference>
<sequence>MATNDDDIGVLNGLIEVTIDSAEGYKEAAGDVKNPELKAIFQRRAVERRTATAALQSQVRALGGQPEDDGTVLASMHRKFLNLRNSVQSGDRVVIDEVERGEDHIKAKYEDAFKDGKLSASSLTVAQQAYGSVRSGHDEMSRLKHSLQH</sequence>
<dbReference type="Gene3D" id="1.20.1260.10">
    <property type="match status" value="1"/>
</dbReference>
<dbReference type="InterPro" id="IPR019052">
    <property type="entry name" value="DUF2383"/>
</dbReference>
<dbReference type="Pfam" id="PF09537">
    <property type="entry name" value="DUF2383"/>
    <property type="match status" value="1"/>
</dbReference>
<evidence type="ECO:0000313" key="2">
    <source>
        <dbReference type="EMBL" id="MFK2900676.1"/>
    </source>
</evidence>
<name>A0ABW8JHU1_9GAMM</name>
<dbReference type="InterPro" id="IPR011971">
    <property type="entry name" value="CHP02284"/>
</dbReference>
<dbReference type="InterPro" id="IPR016920">
    <property type="entry name" value="UCP029477"/>
</dbReference>
<evidence type="ECO:0000313" key="3">
    <source>
        <dbReference type="Proteomes" id="UP001620461"/>
    </source>
</evidence>
<accession>A0ABW8JHU1</accession>
<protein>
    <submittedName>
        <fullName evidence="2">PA2169 family four-helix-bundle protein</fullName>
    </submittedName>
</protein>
<organism evidence="2 3">
    <name type="scientific">Dyella jejuensis</name>
    <dbReference type="NCBI Taxonomy" id="1432009"/>
    <lineage>
        <taxon>Bacteria</taxon>
        <taxon>Pseudomonadati</taxon>
        <taxon>Pseudomonadota</taxon>
        <taxon>Gammaproteobacteria</taxon>
        <taxon>Lysobacterales</taxon>
        <taxon>Rhodanobacteraceae</taxon>
        <taxon>Dyella</taxon>
    </lineage>
</organism>
<reference evidence="2 3" key="1">
    <citation type="submission" date="2020-10" db="EMBL/GenBank/DDBJ databases">
        <title>Phylogeny of dyella-like bacteria.</title>
        <authorList>
            <person name="Fu J."/>
        </authorList>
    </citation>
    <scope>NUCLEOTIDE SEQUENCE [LARGE SCALE GENOMIC DNA]</scope>
    <source>
        <strain evidence="2 3">JP1</strain>
    </source>
</reference>
<keyword evidence="3" id="KW-1185">Reference proteome</keyword>
<dbReference type="InterPro" id="IPR012347">
    <property type="entry name" value="Ferritin-like"/>
</dbReference>